<evidence type="ECO:0000256" key="3">
    <source>
        <dbReference type="ARBA" id="ARBA00022840"/>
    </source>
</evidence>
<organism evidence="5 6">
    <name type="scientific">Parahaliea mediterranea</name>
    <dbReference type="NCBI Taxonomy" id="651086"/>
    <lineage>
        <taxon>Bacteria</taxon>
        <taxon>Pseudomonadati</taxon>
        <taxon>Pseudomonadota</taxon>
        <taxon>Gammaproteobacteria</taxon>
        <taxon>Cellvibrionales</taxon>
        <taxon>Halieaceae</taxon>
        <taxon>Parahaliea</taxon>
    </lineage>
</organism>
<dbReference type="InterPro" id="IPR007831">
    <property type="entry name" value="T2SS_GspE_N"/>
</dbReference>
<dbReference type="CDD" id="cd01129">
    <property type="entry name" value="PulE-GspE-like"/>
    <property type="match status" value="1"/>
</dbReference>
<keyword evidence="6" id="KW-1185">Reference proteome</keyword>
<dbReference type="Gene3D" id="3.40.50.300">
    <property type="entry name" value="P-loop containing nucleotide triphosphate hydrolases"/>
    <property type="match status" value="1"/>
</dbReference>
<dbReference type="InterPro" id="IPR003593">
    <property type="entry name" value="AAA+_ATPase"/>
</dbReference>
<dbReference type="Proteomes" id="UP000664303">
    <property type="component" value="Unassembled WGS sequence"/>
</dbReference>
<accession>A0A939DJN6</accession>
<dbReference type="FunFam" id="3.40.50.300:FF:000398">
    <property type="entry name" value="Type IV pilus assembly ATPase PilB"/>
    <property type="match status" value="1"/>
</dbReference>
<dbReference type="GO" id="GO:0005886">
    <property type="term" value="C:plasma membrane"/>
    <property type="evidence" value="ECO:0007669"/>
    <property type="project" value="TreeGrafter"/>
</dbReference>
<evidence type="ECO:0000313" key="5">
    <source>
        <dbReference type="EMBL" id="MBN7799031.1"/>
    </source>
</evidence>
<dbReference type="AlphaFoldDB" id="A0A939DJN6"/>
<dbReference type="EMBL" id="JAFKCZ010000022">
    <property type="protein sequence ID" value="MBN7799031.1"/>
    <property type="molecule type" value="Genomic_DNA"/>
</dbReference>
<comment type="caution">
    <text evidence="5">The sequence shown here is derived from an EMBL/GenBank/DDBJ whole genome shotgun (WGS) entry which is preliminary data.</text>
</comment>
<comment type="similarity">
    <text evidence="1">Belongs to the GSP E family.</text>
</comment>
<keyword evidence="3" id="KW-0067">ATP-binding</keyword>
<evidence type="ECO:0000259" key="4">
    <source>
        <dbReference type="PROSITE" id="PS00662"/>
    </source>
</evidence>
<dbReference type="SUPFAM" id="SSF160246">
    <property type="entry name" value="EspE N-terminal domain-like"/>
    <property type="match status" value="1"/>
</dbReference>
<dbReference type="Pfam" id="PF00437">
    <property type="entry name" value="T2SSE"/>
    <property type="match status" value="1"/>
</dbReference>
<evidence type="ECO:0000256" key="1">
    <source>
        <dbReference type="ARBA" id="ARBA00006611"/>
    </source>
</evidence>
<dbReference type="PANTHER" id="PTHR30258:SF13">
    <property type="entry name" value="SECRETION PATHWAY ATPASE-RELATED"/>
    <property type="match status" value="1"/>
</dbReference>
<dbReference type="InterPro" id="IPR001482">
    <property type="entry name" value="T2SS/T4SS_dom"/>
</dbReference>
<dbReference type="Gene3D" id="3.30.300.160">
    <property type="entry name" value="Type II secretion system, protein E, N-terminal domain"/>
    <property type="match status" value="1"/>
</dbReference>
<dbReference type="GO" id="GO:0005524">
    <property type="term" value="F:ATP binding"/>
    <property type="evidence" value="ECO:0007669"/>
    <property type="project" value="UniProtKB-KW"/>
</dbReference>
<dbReference type="InterPro" id="IPR037257">
    <property type="entry name" value="T2SS_E_N_sf"/>
</dbReference>
<gene>
    <name evidence="5" type="ORF">JYP50_20710</name>
</gene>
<feature type="domain" description="Bacterial type II secretion system protein E" evidence="4">
    <location>
        <begin position="406"/>
        <end position="420"/>
    </location>
</feature>
<dbReference type="GO" id="GO:0016887">
    <property type="term" value="F:ATP hydrolysis activity"/>
    <property type="evidence" value="ECO:0007669"/>
    <property type="project" value="TreeGrafter"/>
</dbReference>
<reference evidence="5" key="1">
    <citation type="submission" date="2021-02" db="EMBL/GenBank/DDBJ databases">
        <title>PHA producing bacteria isolated from coastal sediment in Guangdong, Shenzhen.</title>
        <authorList>
            <person name="Zheng W."/>
            <person name="Yu S."/>
            <person name="Huang Y."/>
        </authorList>
    </citation>
    <scope>NUCLEOTIDE SEQUENCE</scope>
    <source>
        <strain evidence="5">TN14-10</strain>
    </source>
</reference>
<evidence type="ECO:0000313" key="6">
    <source>
        <dbReference type="Proteomes" id="UP000664303"/>
    </source>
</evidence>
<name>A0A939DJN6_9GAMM</name>
<dbReference type="PROSITE" id="PS00662">
    <property type="entry name" value="T2SP_E"/>
    <property type="match status" value="1"/>
</dbReference>
<evidence type="ECO:0000256" key="2">
    <source>
        <dbReference type="ARBA" id="ARBA00022741"/>
    </source>
</evidence>
<dbReference type="Gene3D" id="3.30.450.90">
    <property type="match status" value="1"/>
</dbReference>
<dbReference type="InterPro" id="IPR027417">
    <property type="entry name" value="P-loop_NTPase"/>
</dbReference>
<dbReference type="SMART" id="SM00382">
    <property type="entry name" value="AAA"/>
    <property type="match status" value="1"/>
</dbReference>
<dbReference type="Pfam" id="PF05157">
    <property type="entry name" value="MshEN"/>
    <property type="match status" value="1"/>
</dbReference>
<proteinExistence type="inferred from homology"/>
<dbReference type="SUPFAM" id="SSF52540">
    <property type="entry name" value="P-loop containing nucleoside triphosphate hydrolases"/>
    <property type="match status" value="1"/>
</dbReference>
<keyword evidence="2" id="KW-0547">Nucleotide-binding</keyword>
<dbReference type="PANTHER" id="PTHR30258">
    <property type="entry name" value="TYPE II SECRETION SYSTEM PROTEIN GSPE-RELATED"/>
    <property type="match status" value="1"/>
</dbReference>
<dbReference type="RefSeq" id="WP_206562478.1">
    <property type="nucleotide sequence ID" value="NZ_JAFKCZ010000022.1"/>
</dbReference>
<sequence length="591" mass="65078">MSAQIDAQMVEAPLTLAFLVKALHSDGRLSAAEASRLGSASIKAVHPLVFLAEQKLADGARPGKVLEMDNLLHWLAARTDQSVYRIDPLKINVTAVAEVMSRAFAQRHRILAVEVHPDEVVIASAEPYVRAWENNLEHVLRKRIRRVLADPRDIARHTAEFYTMAGSVRGAHGASRPEAAPGITNLEQMLDLGSMKEVDANDQHVVSIVDWLLQYAFEQRASDIHIEPRRNVGNVRFRIDGVLHSVYELPQQVAAAVTSRIKILGRMDVAEKRRPQDGRLKTRTPAGNEVELRLATLPTAFGEKLVMRIFDPDVLQKSFEQLGLADEDLRRWNAMTGAGNGIVLVTGPTGSGKTTTLYSTLRKLATPEVNVCTIEDPIEMVEGAFNQMQVNHGIGLDFSTGVRALMRQDPDIIMVGEIRDLETASMAVQAALTGHLVLSTLHTNDSPSSISRLLELGVPAYLIKATVRGVMSQRLVRILCPECKQFAATDVEAWQQLVEPYTVSPPERIAHPVGCRACRDTGYIGRQGIYEVLVNSPAVQEEITPHMETARIRRLAMSEGMQTLRLSGAGRVARGQTTIEEVMRVAPVLDA</sequence>
<protein>
    <submittedName>
        <fullName evidence="5">Type II/IV secretion system protein</fullName>
    </submittedName>
</protein>